<dbReference type="Proteomes" id="UP000034164">
    <property type="component" value="Unassembled WGS sequence"/>
</dbReference>
<dbReference type="OrthoDB" id="10263206at2759"/>
<organism evidence="3 4">
    <name type="scientific">[Emmonsia] crescens</name>
    <dbReference type="NCBI Taxonomy" id="73230"/>
    <lineage>
        <taxon>Eukaryota</taxon>
        <taxon>Fungi</taxon>
        <taxon>Dikarya</taxon>
        <taxon>Ascomycota</taxon>
        <taxon>Pezizomycotina</taxon>
        <taxon>Eurotiomycetes</taxon>
        <taxon>Eurotiomycetidae</taxon>
        <taxon>Onygenales</taxon>
        <taxon>Ajellomycetaceae</taxon>
        <taxon>Emergomyces</taxon>
    </lineage>
</organism>
<feature type="region of interest" description="Disordered" evidence="1">
    <location>
        <begin position="260"/>
        <end position="285"/>
    </location>
</feature>
<feature type="compositionally biased region" description="Polar residues" evidence="1">
    <location>
        <begin position="270"/>
        <end position="285"/>
    </location>
</feature>
<dbReference type="PROSITE" id="PS50086">
    <property type="entry name" value="TBC_RABGAP"/>
    <property type="match status" value="1"/>
</dbReference>
<evidence type="ECO:0000256" key="1">
    <source>
        <dbReference type="SAM" id="MobiDB-lite"/>
    </source>
</evidence>
<dbReference type="EMBL" id="LCZI01001160">
    <property type="protein sequence ID" value="KKZ62211.1"/>
    <property type="molecule type" value="Genomic_DNA"/>
</dbReference>
<dbReference type="GO" id="GO:0005096">
    <property type="term" value="F:GTPase activator activity"/>
    <property type="evidence" value="ECO:0007669"/>
    <property type="project" value="TreeGrafter"/>
</dbReference>
<reference evidence="4" key="1">
    <citation type="journal article" date="2015" name="PLoS Genet.">
        <title>The dynamic genome and transcriptome of the human fungal pathogen Blastomyces and close relative Emmonsia.</title>
        <authorList>
            <person name="Munoz J.F."/>
            <person name="Gauthier G.M."/>
            <person name="Desjardins C.A."/>
            <person name="Gallo J.E."/>
            <person name="Holder J."/>
            <person name="Sullivan T.D."/>
            <person name="Marty A.J."/>
            <person name="Carmen J.C."/>
            <person name="Chen Z."/>
            <person name="Ding L."/>
            <person name="Gujja S."/>
            <person name="Magrini V."/>
            <person name="Misas E."/>
            <person name="Mitreva M."/>
            <person name="Priest M."/>
            <person name="Saif S."/>
            <person name="Whiston E.A."/>
            <person name="Young S."/>
            <person name="Zeng Q."/>
            <person name="Goldman W.E."/>
            <person name="Mardis E.R."/>
            <person name="Taylor J.W."/>
            <person name="McEwen J.G."/>
            <person name="Clay O.K."/>
            <person name="Klein B.S."/>
            <person name="Cuomo C.A."/>
        </authorList>
    </citation>
    <scope>NUCLEOTIDE SEQUENCE [LARGE SCALE GENOMIC DNA]</scope>
    <source>
        <strain evidence="4">UAMH 3008</strain>
    </source>
</reference>
<dbReference type="Pfam" id="PF00566">
    <property type="entry name" value="RabGAP-TBC"/>
    <property type="match status" value="1"/>
</dbReference>
<evidence type="ECO:0000313" key="3">
    <source>
        <dbReference type="EMBL" id="KKZ62211.1"/>
    </source>
</evidence>
<feature type="compositionally biased region" description="Polar residues" evidence="1">
    <location>
        <begin position="32"/>
        <end position="41"/>
    </location>
</feature>
<sequence length="466" mass="51826">MSPKGLSQFQFPPPSGAPPSPQTTRTLRRYQSHQSLSSHSPTFVPPPRPPLQRNAANHRERTEENAAYQNMQLPVSMTHTRTRTRSNSDVTANSLAAIQLQHQQYHQHQHQPHKRPTSGRKSGSLGFAGKRSGLDALLREGPPGDSIAGGLEDLRYLVLSSRVDSDSDGMSPHRIYLWLALLNVAPLPTDEYLSLVHRGRSPAYTKIRNDTFRTLATDPLFKRRVTEASLIRLLNAVAWKIHDSKEEPAKLLPLSQHAYHPRNLSPEPSPSTTDGFSSAPCNTPSTTSHATSESAIYVQGMNVLCAPFLYASRSEVEAFALFHYFVTRECPGYVRGTMDGVHKGLKLVDRCLEVVEPKLANHLFSKGMYAELYAFPSVLTLCACTPPLPEVLHLWDFLFAYGPHLNILCIVAQLIRLRDTILASPSPNKILRSLPALDAKEIIALTVLIVRKIPDNLYEELVAHAQ</sequence>
<accession>A0A0G2J8G9</accession>
<dbReference type="AlphaFoldDB" id="A0A0G2J8G9"/>
<dbReference type="FunFam" id="1.10.472.80:FF:000026">
    <property type="entry name" value="Mitotic check point protein (Bub2)"/>
    <property type="match status" value="1"/>
</dbReference>
<dbReference type="VEuPathDB" id="FungiDB:EMCG_03349"/>
<protein>
    <submittedName>
        <fullName evidence="3">Cell cycle arrest protein BUB2</fullName>
    </submittedName>
</protein>
<comment type="caution">
    <text evidence="3">The sequence shown here is derived from an EMBL/GenBank/DDBJ whole genome shotgun (WGS) entry which is preliminary data.</text>
</comment>
<dbReference type="InterPro" id="IPR000195">
    <property type="entry name" value="Rab-GAP-TBC_dom"/>
</dbReference>
<dbReference type="InterPro" id="IPR035969">
    <property type="entry name" value="Rab-GAP_TBC_sf"/>
</dbReference>
<evidence type="ECO:0000259" key="2">
    <source>
        <dbReference type="PROSITE" id="PS50086"/>
    </source>
</evidence>
<name>A0A0G2J8G9_9EURO</name>
<dbReference type="SMART" id="SM00164">
    <property type="entry name" value="TBC"/>
    <property type="match status" value="1"/>
</dbReference>
<evidence type="ECO:0000313" key="4">
    <source>
        <dbReference type="Proteomes" id="UP000034164"/>
    </source>
</evidence>
<dbReference type="GO" id="GO:0044732">
    <property type="term" value="C:mitotic spindle pole body"/>
    <property type="evidence" value="ECO:0007669"/>
    <property type="project" value="TreeGrafter"/>
</dbReference>
<gene>
    <name evidence="3" type="ORF">EMCG_03349</name>
</gene>
<dbReference type="PANTHER" id="PTHR22957:SF263">
    <property type="entry name" value="MITOTIC CHECK POINT PROTEIN BUB2"/>
    <property type="match status" value="1"/>
</dbReference>
<dbReference type="Gene3D" id="1.10.472.80">
    <property type="entry name" value="Ypt/Rab-GAP domain of gyp1p, domain 3"/>
    <property type="match status" value="1"/>
</dbReference>
<dbReference type="Gene3D" id="1.10.8.270">
    <property type="entry name" value="putative rabgap domain of human tbc1 domain family member 14 like domains"/>
    <property type="match status" value="2"/>
</dbReference>
<dbReference type="SUPFAM" id="SSF47923">
    <property type="entry name" value="Ypt/Rab-GAP domain of gyp1p"/>
    <property type="match status" value="2"/>
</dbReference>
<feature type="region of interest" description="Disordered" evidence="1">
    <location>
        <begin position="102"/>
        <end position="126"/>
    </location>
</feature>
<feature type="region of interest" description="Disordered" evidence="1">
    <location>
        <begin position="1"/>
        <end position="89"/>
    </location>
</feature>
<feature type="domain" description="Rab-GAP TBC" evidence="2">
    <location>
        <begin position="168"/>
        <end position="402"/>
    </location>
</feature>
<feature type="compositionally biased region" description="Polar residues" evidence="1">
    <location>
        <begin position="67"/>
        <end position="89"/>
    </location>
</feature>
<feature type="compositionally biased region" description="Basic residues" evidence="1">
    <location>
        <begin position="105"/>
        <end position="118"/>
    </location>
</feature>
<feature type="compositionally biased region" description="Pro residues" evidence="1">
    <location>
        <begin position="11"/>
        <end position="21"/>
    </location>
</feature>
<dbReference type="GO" id="GO:0031030">
    <property type="term" value="P:negative regulation of septation initiation signaling"/>
    <property type="evidence" value="ECO:0007669"/>
    <property type="project" value="TreeGrafter"/>
</dbReference>
<dbReference type="FunFam" id="1.10.8.270:FF:000039">
    <property type="entry name" value="Cell division control protein 16"/>
    <property type="match status" value="1"/>
</dbReference>
<proteinExistence type="predicted"/>
<dbReference type="PANTHER" id="PTHR22957">
    <property type="entry name" value="TBC1 DOMAIN FAMILY MEMBER GTPASE-ACTIVATING PROTEIN"/>
    <property type="match status" value="1"/>
</dbReference>